<feature type="binding site" evidence="9">
    <location>
        <position position="375"/>
    </location>
    <ligand>
        <name>Zn(2+)</name>
        <dbReference type="ChEBI" id="CHEBI:29105"/>
        <label>2</label>
        <note>catalytic</note>
    </ligand>
</feature>
<evidence type="ECO:0000256" key="4">
    <source>
        <dbReference type="ARBA" id="ARBA00023180"/>
    </source>
</evidence>
<feature type="binding site" evidence="6">
    <location>
        <position position="348"/>
    </location>
    <ligand>
        <name>Zn(2+)</name>
        <dbReference type="ChEBI" id="CHEBI:29105"/>
        <label>1</label>
        <note>catalytic</note>
    </ligand>
</feature>
<feature type="binding site" evidence="9">
    <location>
        <position position="352"/>
    </location>
    <ligand>
        <name>Zn(2+)</name>
        <dbReference type="ChEBI" id="CHEBI:29105"/>
        <label>2</label>
        <note>catalytic</note>
    </ligand>
</feature>
<dbReference type="PRINTS" id="PR00791">
    <property type="entry name" value="PEPDIPTASEA"/>
</dbReference>
<dbReference type="GO" id="GO:0008237">
    <property type="term" value="F:metallopeptidase activity"/>
    <property type="evidence" value="ECO:0007669"/>
    <property type="project" value="UniProtKB-KW"/>
</dbReference>
<evidence type="ECO:0000313" key="15">
    <source>
        <dbReference type="Proteomes" id="UP000037510"/>
    </source>
</evidence>
<feature type="binding site" evidence="9">
    <location>
        <position position="348"/>
    </location>
    <ligand>
        <name>Zn(2+)</name>
        <dbReference type="ChEBI" id="CHEBI:29105"/>
        <label>2</label>
        <note>catalytic</note>
    </ligand>
</feature>
<dbReference type="PROSITE" id="PS52011">
    <property type="entry name" value="PEPTIDASE_M2"/>
    <property type="match status" value="1"/>
</dbReference>
<feature type="chain" id="PRO_5005573260" description="Angiotensin-converting enzyme" evidence="13">
    <location>
        <begin position="17"/>
        <end position="561"/>
    </location>
</feature>
<keyword evidence="12" id="KW-0482">Metalloprotease</keyword>
<evidence type="ECO:0000313" key="14">
    <source>
        <dbReference type="EMBL" id="KOB74311.1"/>
    </source>
</evidence>
<protein>
    <recommendedName>
        <fullName evidence="12">Angiotensin-converting enzyme</fullName>
        <ecNumber evidence="12">3.4.-.-</ecNumber>
    </recommendedName>
</protein>
<evidence type="ECO:0000256" key="7">
    <source>
        <dbReference type="PIRSR" id="PIRSR601548-4"/>
    </source>
</evidence>
<dbReference type="EC" id="3.4.-.-" evidence="12"/>
<evidence type="ECO:0000256" key="3">
    <source>
        <dbReference type="ARBA" id="ARBA00023157"/>
    </source>
</evidence>
<feature type="glycosylation site" description="N-linked (GlcNAc...) (complex) asparagine" evidence="5">
    <location>
        <position position="66"/>
    </location>
</feature>
<evidence type="ECO:0000256" key="5">
    <source>
        <dbReference type="PIRSR" id="PIRSR601548-10"/>
    </source>
</evidence>
<feature type="signal peptide" evidence="13">
    <location>
        <begin position="1"/>
        <end position="16"/>
    </location>
</feature>
<evidence type="ECO:0000256" key="1">
    <source>
        <dbReference type="ARBA" id="ARBA00008139"/>
    </source>
</evidence>
<reference evidence="14 15" key="1">
    <citation type="journal article" date="2015" name="Genome Biol. Evol.">
        <title>The genome of winter moth (Operophtera brumata) provides a genomic perspective on sexual dimorphism and phenology.</title>
        <authorList>
            <person name="Derks M.F."/>
            <person name="Smit S."/>
            <person name="Salis L."/>
            <person name="Schijlen E."/>
            <person name="Bossers A."/>
            <person name="Mateman C."/>
            <person name="Pijl A.S."/>
            <person name="de Ridder D."/>
            <person name="Groenen M.A."/>
            <person name="Visser M.E."/>
            <person name="Megens H.J."/>
        </authorList>
    </citation>
    <scope>NUCLEOTIDE SEQUENCE [LARGE SCALE GENOMIC DNA]</scope>
    <source>
        <strain evidence="14">WM2013NL</strain>
        <tissue evidence="14">Head and thorax</tissue>
    </source>
</reference>
<dbReference type="EMBL" id="JTDY01001279">
    <property type="protein sequence ID" value="KOB74311.1"/>
    <property type="molecule type" value="Genomic_DNA"/>
</dbReference>
<feature type="disulfide bond" evidence="7 11">
    <location>
        <begin position="317"/>
        <end position="335"/>
    </location>
</feature>
<keyword evidence="15" id="KW-1185">Reference proteome</keyword>
<evidence type="ECO:0000256" key="2">
    <source>
        <dbReference type="ARBA" id="ARBA00022729"/>
    </source>
</evidence>
<comment type="similarity">
    <text evidence="1 11 12">Belongs to the peptidase M2 family.</text>
</comment>
<feature type="binding site" evidence="6">
    <location>
        <position position="352"/>
    </location>
    <ligand>
        <name>Zn(2+)</name>
        <dbReference type="ChEBI" id="CHEBI:29105"/>
        <label>1</label>
        <note>catalytic</note>
    </ligand>
</feature>
<keyword evidence="12" id="KW-0378">Hydrolase</keyword>
<dbReference type="PANTHER" id="PTHR10514:SF27">
    <property type="entry name" value="ANGIOTENSIN-CONVERTING ENZYME"/>
    <property type="match status" value="1"/>
</dbReference>
<dbReference type="SUPFAM" id="SSF55486">
    <property type="entry name" value="Metalloproteases ('zincins'), catalytic domain"/>
    <property type="match status" value="1"/>
</dbReference>
<evidence type="ECO:0000256" key="10">
    <source>
        <dbReference type="PIRSR" id="PIRSR601548-9"/>
    </source>
</evidence>
<dbReference type="InterPro" id="IPR001548">
    <property type="entry name" value="Peptidase_M2"/>
</dbReference>
<dbReference type="GO" id="GO:0016020">
    <property type="term" value="C:membrane"/>
    <property type="evidence" value="ECO:0007669"/>
    <property type="project" value="InterPro"/>
</dbReference>
<gene>
    <name evidence="14" type="ORF">OBRU01_09447</name>
</gene>
<dbReference type="CDD" id="cd06461">
    <property type="entry name" value="M2_ACE"/>
    <property type="match status" value="1"/>
</dbReference>
<keyword evidence="12" id="KW-0121">Carboxypeptidase</keyword>
<dbReference type="Pfam" id="PF01401">
    <property type="entry name" value="Peptidase_M2"/>
    <property type="match status" value="2"/>
</dbReference>
<dbReference type="GO" id="GO:0008241">
    <property type="term" value="F:peptidyl-dipeptidase activity"/>
    <property type="evidence" value="ECO:0007669"/>
    <property type="project" value="InterPro"/>
</dbReference>
<evidence type="ECO:0000256" key="11">
    <source>
        <dbReference type="PROSITE-ProRule" id="PRU01355"/>
    </source>
</evidence>
<dbReference type="AlphaFoldDB" id="A0A0L7LGJ2"/>
<evidence type="ECO:0000256" key="12">
    <source>
        <dbReference type="RuleBase" id="RU361144"/>
    </source>
</evidence>
<feature type="binding site" evidence="6">
    <location>
        <position position="375"/>
    </location>
    <ligand>
        <name>Zn(2+)</name>
        <dbReference type="ChEBI" id="CHEBI:29105"/>
        <label>1</label>
        <note>catalytic</note>
    </ligand>
</feature>
<keyword evidence="2 13" id="KW-0732">Signal</keyword>
<keyword evidence="3 7" id="KW-1015">Disulfide bond</keyword>
<sequence length="561" mass="64890">MNHVISALMLLNLCPAYPCQDVNNLFKYINDEVLKFNSEAADLAWESSINPGNPDLPHQAAKQLSNLYEELQTTYTETEFCIPSFENITTDNIKEVESAILKYLTAANLRPEHQTVNFNSAAKLAVENEDRKGFCLKGEDDFEKVMKFSKNEAVLKWVWAVWRVKVGPPMKDPIYKNYIYLISGYQDIGSYWRDELEIPHLRQVSRRLYDEIKPLYTLLHGVVRFYLRKHYGGIVSERGAIPAHLLGNLWSLNWEALADLILPKTINLDESIKKLNWTVLHMAKRAEDFYQSFGLPAMTDAFWRKSVFTKGNKNTRCHGAAADMFKDGDFRLLYCSGTTKEDFYVLHHEMGHIQYYMAYEKQPALFRQANTAFHESIGDAIMYGVMTPQHLHRLGLISDSLLYISNTNQDPKGSKEETESENLNKEIYNGYNKRKENEKYTGFEEEFNEVNESQNVFNEANYLNDPKPNIFETTDDILMLKQALNKIPQIPFSLLIDEYRWKYFEGGISSLDTNKVFWQMVMELQGISLVASYSINYLNAFAKQQCLVGEMSEIRYLTPSV</sequence>
<dbReference type="GO" id="GO:0046872">
    <property type="term" value="F:metal ion binding"/>
    <property type="evidence" value="ECO:0007669"/>
    <property type="project" value="UniProtKB-KW"/>
</dbReference>
<evidence type="ECO:0000256" key="9">
    <source>
        <dbReference type="PIRSR" id="PIRSR601548-8"/>
    </source>
</evidence>
<keyword evidence="4 5" id="KW-0325">Glycoprotein</keyword>
<dbReference type="GO" id="GO:0006508">
    <property type="term" value="P:proteolysis"/>
    <property type="evidence" value="ECO:0007669"/>
    <property type="project" value="UniProtKB-KW"/>
</dbReference>
<keyword evidence="6 12" id="KW-0479">Metal-binding</keyword>
<comment type="caution">
    <text evidence="11">Lacks conserved residue(s) required for the propagation of feature annotation.</text>
</comment>
<feature type="glycosylation site" description="N-linked (GlcNAc...) asparagine" evidence="8">
    <location>
        <position position="87"/>
    </location>
</feature>
<evidence type="ECO:0000256" key="8">
    <source>
        <dbReference type="PIRSR" id="PIRSR601548-5"/>
    </source>
</evidence>
<keyword evidence="6 12" id="KW-0862">Zinc</keyword>
<dbReference type="PANTHER" id="PTHR10514">
    <property type="entry name" value="ANGIOTENSIN-CONVERTING ENZYME"/>
    <property type="match status" value="1"/>
</dbReference>
<organism evidence="14 15">
    <name type="scientific">Operophtera brumata</name>
    <name type="common">Winter moth</name>
    <name type="synonym">Phalaena brumata</name>
    <dbReference type="NCBI Taxonomy" id="104452"/>
    <lineage>
        <taxon>Eukaryota</taxon>
        <taxon>Metazoa</taxon>
        <taxon>Ecdysozoa</taxon>
        <taxon>Arthropoda</taxon>
        <taxon>Hexapoda</taxon>
        <taxon>Insecta</taxon>
        <taxon>Pterygota</taxon>
        <taxon>Neoptera</taxon>
        <taxon>Endopterygota</taxon>
        <taxon>Lepidoptera</taxon>
        <taxon>Glossata</taxon>
        <taxon>Ditrysia</taxon>
        <taxon>Geometroidea</taxon>
        <taxon>Geometridae</taxon>
        <taxon>Larentiinae</taxon>
        <taxon>Operophtera</taxon>
    </lineage>
</organism>
<dbReference type="Proteomes" id="UP000037510">
    <property type="component" value="Unassembled WGS sequence"/>
</dbReference>
<accession>A0A0L7LGJ2</accession>
<keyword evidence="12" id="KW-0645">Protease</keyword>
<proteinExistence type="inferred from homology"/>
<comment type="cofactor">
    <cofactor evidence="12">
        <name>Zn(2+)</name>
        <dbReference type="ChEBI" id="CHEBI:29105"/>
    </cofactor>
    <text evidence="12">Binds 2 Zn(2+) ions per subunit.</text>
</comment>
<comment type="caution">
    <text evidence="14">The sequence shown here is derived from an EMBL/GenBank/DDBJ whole genome shotgun (WGS) entry which is preliminary data.</text>
</comment>
<dbReference type="GO" id="GO:0004180">
    <property type="term" value="F:carboxypeptidase activity"/>
    <property type="evidence" value="ECO:0007669"/>
    <property type="project" value="UniProtKB-KW"/>
</dbReference>
<name>A0A0L7LGJ2_OPEBR</name>
<evidence type="ECO:0000256" key="13">
    <source>
        <dbReference type="SAM" id="SignalP"/>
    </source>
</evidence>
<feature type="active site" description="Proton acceptor 2" evidence="10">
    <location>
        <position position="349"/>
    </location>
</feature>
<feature type="glycosylation site" description="N-linked (GlcNAc...) (complex) asparagine" evidence="5">
    <location>
        <position position="87"/>
    </location>
</feature>
<dbReference type="STRING" id="104452.A0A0L7LGJ2"/>
<evidence type="ECO:0000256" key="6">
    <source>
        <dbReference type="PIRSR" id="PIRSR601548-3"/>
    </source>
</evidence>